<protein>
    <submittedName>
        <fullName evidence="3">Uncharacterized protein</fullName>
    </submittedName>
</protein>
<feature type="chain" id="PRO_5013816738" evidence="2">
    <location>
        <begin position="26"/>
        <end position="148"/>
    </location>
</feature>
<dbReference type="InParanoid" id="A0A2H3E2V0"/>
<evidence type="ECO:0000256" key="2">
    <source>
        <dbReference type="SAM" id="SignalP"/>
    </source>
</evidence>
<keyword evidence="2" id="KW-0732">Signal</keyword>
<dbReference type="EMBL" id="KZ293648">
    <property type="protein sequence ID" value="PBK98022.1"/>
    <property type="molecule type" value="Genomic_DNA"/>
</dbReference>
<evidence type="ECO:0000313" key="4">
    <source>
        <dbReference type="Proteomes" id="UP000217790"/>
    </source>
</evidence>
<sequence length="148" mass="17131">MLLLLWHPTLFWSAFHASMEDDLLAENLEALLNALLLETAAAHALLESKKVENEQEKTEKLKQTLEYAEDERNELLDALHWHYNANPGHLSPEFIPKRFSKQLTKSTWSSQATASELSSKLRTHFTRKSPLELELDCNTEEEQRNTFP</sequence>
<keyword evidence="4" id="KW-1185">Reference proteome</keyword>
<accession>A0A2H3E2V0</accession>
<dbReference type="Proteomes" id="UP000217790">
    <property type="component" value="Unassembled WGS sequence"/>
</dbReference>
<dbReference type="OrthoDB" id="3080948at2759"/>
<evidence type="ECO:0000313" key="3">
    <source>
        <dbReference type="EMBL" id="PBK98022.1"/>
    </source>
</evidence>
<gene>
    <name evidence="3" type="ORF">ARMGADRAFT_1026157</name>
</gene>
<keyword evidence="1" id="KW-0175">Coiled coil</keyword>
<dbReference type="AlphaFoldDB" id="A0A2H3E2V0"/>
<name>A0A2H3E2V0_ARMGA</name>
<proteinExistence type="predicted"/>
<reference evidence="4" key="1">
    <citation type="journal article" date="2017" name="Nat. Ecol. Evol.">
        <title>Genome expansion and lineage-specific genetic innovations in the forest pathogenic fungi Armillaria.</title>
        <authorList>
            <person name="Sipos G."/>
            <person name="Prasanna A.N."/>
            <person name="Walter M.C."/>
            <person name="O'Connor E."/>
            <person name="Balint B."/>
            <person name="Krizsan K."/>
            <person name="Kiss B."/>
            <person name="Hess J."/>
            <person name="Varga T."/>
            <person name="Slot J."/>
            <person name="Riley R."/>
            <person name="Boka B."/>
            <person name="Rigling D."/>
            <person name="Barry K."/>
            <person name="Lee J."/>
            <person name="Mihaltcheva S."/>
            <person name="LaButti K."/>
            <person name="Lipzen A."/>
            <person name="Waldron R."/>
            <person name="Moloney N.M."/>
            <person name="Sperisen C."/>
            <person name="Kredics L."/>
            <person name="Vagvoelgyi C."/>
            <person name="Patrignani A."/>
            <person name="Fitzpatrick D."/>
            <person name="Nagy I."/>
            <person name="Doyle S."/>
            <person name="Anderson J.B."/>
            <person name="Grigoriev I.V."/>
            <person name="Gueldener U."/>
            <person name="Muensterkoetter M."/>
            <person name="Nagy L.G."/>
        </authorList>
    </citation>
    <scope>NUCLEOTIDE SEQUENCE [LARGE SCALE GENOMIC DNA]</scope>
    <source>
        <strain evidence="4">Ar21-2</strain>
    </source>
</reference>
<evidence type="ECO:0000256" key="1">
    <source>
        <dbReference type="SAM" id="Coils"/>
    </source>
</evidence>
<feature type="signal peptide" evidence="2">
    <location>
        <begin position="1"/>
        <end position="25"/>
    </location>
</feature>
<organism evidence="3 4">
    <name type="scientific">Armillaria gallica</name>
    <name type="common">Bulbous honey fungus</name>
    <name type="synonym">Armillaria bulbosa</name>
    <dbReference type="NCBI Taxonomy" id="47427"/>
    <lineage>
        <taxon>Eukaryota</taxon>
        <taxon>Fungi</taxon>
        <taxon>Dikarya</taxon>
        <taxon>Basidiomycota</taxon>
        <taxon>Agaricomycotina</taxon>
        <taxon>Agaricomycetes</taxon>
        <taxon>Agaricomycetidae</taxon>
        <taxon>Agaricales</taxon>
        <taxon>Marasmiineae</taxon>
        <taxon>Physalacriaceae</taxon>
        <taxon>Armillaria</taxon>
    </lineage>
</organism>
<feature type="coiled-coil region" evidence="1">
    <location>
        <begin position="51"/>
        <end position="78"/>
    </location>
</feature>